<evidence type="ECO:0000256" key="5">
    <source>
        <dbReference type="ARBA" id="ARBA00022723"/>
    </source>
</evidence>
<evidence type="ECO:0000256" key="6">
    <source>
        <dbReference type="ARBA" id="ARBA00022801"/>
    </source>
</evidence>
<dbReference type="GO" id="GO:0004053">
    <property type="term" value="F:arginase activity"/>
    <property type="evidence" value="ECO:0007669"/>
    <property type="project" value="UniProtKB-EC"/>
</dbReference>
<gene>
    <name evidence="13" type="primary">rocF</name>
    <name evidence="13" type="ORF">LSG31_20740</name>
</gene>
<keyword evidence="14" id="KW-1185">Reference proteome</keyword>
<dbReference type="InterPro" id="IPR014033">
    <property type="entry name" value="Arginase"/>
</dbReference>
<reference evidence="13" key="1">
    <citation type="submission" date="2021-12" db="EMBL/GenBank/DDBJ databases">
        <title>Alicyclobacillaceae gen. nov., sp. nov., isolated from chalcocite enrichment system.</title>
        <authorList>
            <person name="Jiang Z."/>
        </authorList>
    </citation>
    <scope>NUCLEOTIDE SEQUENCE</scope>
    <source>
        <strain evidence="13">MYW30-H2</strain>
    </source>
</reference>
<dbReference type="RefSeq" id="WP_347436950.1">
    <property type="nucleotide sequence ID" value="NZ_CP089291.1"/>
</dbReference>
<evidence type="ECO:0000256" key="8">
    <source>
        <dbReference type="ARBA" id="ARBA00047391"/>
    </source>
</evidence>
<dbReference type="NCBIfam" id="TIGR01229">
    <property type="entry name" value="rocF_arginase"/>
    <property type="match status" value="1"/>
</dbReference>
<protein>
    <recommendedName>
        <fullName evidence="3 9">Arginase</fullName>
        <ecNumber evidence="2 9">3.5.3.1</ecNumber>
    </recommendedName>
</protein>
<comment type="catalytic activity">
    <reaction evidence="8 12">
        <text>L-arginine + H2O = urea + L-ornithine</text>
        <dbReference type="Rhea" id="RHEA:20569"/>
        <dbReference type="ChEBI" id="CHEBI:15377"/>
        <dbReference type="ChEBI" id="CHEBI:16199"/>
        <dbReference type="ChEBI" id="CHEBI:32682"/>
        <dbReference type="ChEBI" id="CHEBI:46911"/>
        <dbReference type="EC" id="3.5.3.1"/>
    </reaction>
</comment>
<evidence type="ECO:0000256" key="4">
    <source>
        <dbReference type="ARBA" id="ARBA00022503"/>
    </source>
</evidence>
<comment type="cofactor">
    <cofactor evidence="12">
        <name>Mn(2+)</name>
        <dbReference type="ChEBI" id="CHEBI:29035"/>
    </cofactor>
    <text evidence="12">Binds 2 manganese ions per subunit.</text>
</comment>
<name>A0ABY4CLD0_9BACL</name>
<evidence type="ECO:0000256" key="12">
    <source>
        <dbReference type="RuleBase" id="RU361159"/>
    </source>
</evidence>
<evidence type="ECO:0000256" key="10">
    <source>
        <dbReference type="PROSITE-ProRule" id="PRU00742"/>
    </source>
</evidence>
<dbReference type="EMBL" id="CP089291">
    <property type="protein sequence ID" value="UOF90256.1"/>
    <property type="molecule type" value="Genomic_DNA"/>
</dbReference>
<evidence type="ECO:0000256" key="9">
    <source>
        <dbReference type="NCBIfam" id="TIGR01229"/>
    </source>
</evidence>
<evidence type="ECO:0000256" key="2">
    <source>
        <dbReference type="ARBA" id="ARBA00012168"/>
    </source>
</evidence>
<comment type="pathway">
    <text evidence="1">Nitrogen metabolism; urea cycle; L-ornithine and urea from L-arginine: step 1/1.</text>
</comment>
<evidence type="ECO:0000256" key="3">
    <source>
        <dbReference type="ARBA" id="ARBA00018123"/>
    </source>
</evidence>
<evidence type="ECO:0000256" key="11">
    <source>
        <dbReference type="RuleBase" id="RU003684"/>
    </source>
</evidence>
<sequence>MKKTISVIGAPMDLGQGRRGVDMGPSAIRYANLKERIERLGYPVKDLGNIHVPTAETHNIINEKLKYLPEVVNVNTEIYEKVAEVVQQGDFPIVLGGDHSIAIGSIAGVTSKISSSVGVIWFDAHADFNTEDTTPSGNIHGMPLACSVGVGQRDLTSIGGFSPKLQGKNVVIVGARSIDPEERELIKQNGVTCFTMHEIDRMGIGRVMEEAIRIASDGTDGIHLSLDLDSLDPDIAPGVGTPVLGGVTYREGHLAMEMLYQSGKVISCDVVEVNPILDRGNKTALAAVDLICSLLGKSIL</sequence>
<dbReference type="PANTHER" id="PTHR43782">
    <property type="entry name" value="ARGINASE"/>
    <property type="match status" value="1"/>
</dbReference>
<dbReference type="Proteomes" id="UP000830167">
    <property type="component" value="Chromosome"/>
</dbReference>
<dbReference type="PRINTS" id="PR00116">
    <property type="entry name" value="ARGINASE"/>
</dbReference>
<dbReference type="Gene3D" id="3.40.800.10">
    <property type="entry name" value="Ureohydrolase domain"/>
    <property type="match status" value="1"/>
</dbReference>
<evidence type="ECO:0000256" key="7">
    <source>
        <dbReference type="ARBA" id="ARBA00023211"/>
    </source>
</evidence>
<evidence type="ECO:0000256" key="1">
    <source>
        <dbReference type="ARBA" id="ARBA00005098"/>
    </source>
</evidence>
<comment type="similarity">
    <text evidence="10 11">Belongs to the arginase family.</text>
</comment>
<dbReference type="PIRSF" id="PIRSF036979">
    <property type="entry name" value="Arginase"/>
    <property type="match status" value="1"/>
</dbReference>
<proteinExistence type="inferred from homology"/>
<accession>A0ABY4CLD0</accession>
<dbReference type="InterPro" id="IPR020855">
    <property type="entry name" value="Ureohydrolase_Mn_BS"/>
</dbReference>
<dbReference type="EC" id="3.5.3.1" evidence="2 9"/>
<dbReference type="SUPFAM" id="SSF52768">
    <property type="entry name" value="Arginase/deacetylase"/>
    <property type="match status" value="1"/>
</dbReference>
<dbReference type="PROSITE" id="PS01053">
    <property type="entry name" value="ARGINASE_1"/>
    <property type="match status" value="1"/>
</dbReference>
<evidence type="ECO:0000313" key="14">
    <source>
        <dbReference type="Proteomes" id="UP000830167"/>
    </source>
</evidence>
<keyword evidence="4 12" id="KW-0056">Arginine metabolism</keyword>
<organism evidence="13 14">
    <name type="scientific">Fodinisporobacter ferrooxydans</name>
    <dbReference type="NCBI Taxonomy" id="2901836"/>
    <lineage>
        <taxon>Bacteria</taxon>
        <taxon>Bacillati</taxon>
        <taxon>Bacillota</taxon>
        <taxon>Bacilli</taxon>
        <taxon>Bacillales</taxon>
        <taxon>Alicyclobacillaceae</taxon>
        <taxon>Fodinisporobacter</taxon>
    </lineage>
</organism>
<keyword evidence="7 12" id="KW-0464">Manganese</keyword>
<dbReference type="Pfam" id="PF00491">
    <property type="entry name" value="Arginase"/>
    <property type="match status" value="1"/>
</dbReference>
<keyword evidence="5 12" id="KW-0479">Metal-binding</keyword>
<dbReference type="CDD" id="cd09989">
    <property type="entry name" value="Arginase"/>
    <property type="match status" value="1"/>
</dbReference>
<dbReference type="PANTHER" id="PTHR43782:SF3">
    <property type="entry name" value="ARGINASE"/>
    <property type="match status" value="1"/>
</dbReference>
<evidence type="ECO:0000313" key="13">
    <source>
        <dbReference type="EMBL" id="UOF90256.1"/>
    </source>
</evidence>
<dbReference type="InterPro" id="IPR023696">
    <property type="entry name" value="Ureohydrolase_dom_sf"/>
</dbReference>
<dbReference type="InterPro" id="IPR006035">
    <property type="entry name" value="Ureohydrolase"/>
</dbReference>
<dbReference type="PROSITE" id="PS51409">
    <property type="entry name" value="ARGINASE_2"/>
    <property type="match status" value="1"/>
</dbReference>
<keyword evidence="6 11" id="KW-0378">Hydrolase</keyword>